<feature type="transmembrane region" description="Helical" evidence="7">
    <location>
        <begin position="45"/>
        <end position="70"/>
    </location>
</feature>
<dbReference type="InterPro" id="IPR004681">
    <property type="entry name" value="TRAP_DctM"/>
</dbReference>
<dbReference type="AlphaFoldDB" id="A0A518BWU8"/>
<protein>
    <submittedName>
        <fullName evidence="9">Sialic acid TRAP transporter permease protein SiaT</fullName>
    </submittedName>
</protein>
<sequence>MNAMIQVLLLGFMALLLMGVPISVALILAAAVAITGFSDFSPGLIPLKMVGATGSFPLLAIPFFVLAGCLMDRGGMSGRLIDLARSVVGRVRGGVAMVSVIACMFFAAVSGSTAATTAAIGIVLIPAMINSGYSRGTATALQATAGSIGIIIPPSIPFVLMGVIGGISIGDLFLGGILPGILTGCVLMVIAFAIATLQRHEPSTPGTSLMAIARALLRSALPLLTVFWVLGGIVGGYVTPTEAAIVAVAWAMLVGGLIYRTLSFSDIYHALIDSTRITGIVVLCIAATAPFAWLMTVEQVPQDIAASMLSLTQNPVALKLMMLLMLLAIGTFLDLTPAMILLVPILMPIACDTIDMAPVHFGVMMVLALGIGQCTPPVGIAIFVACSVGKAEFGEVARSLVPFLAGMLLVLLVVTYWPAVTMTLPALFNGGP</sequence>
<dbReference type="Pfam" id="PF06808">
    <property type="entry name" value="DctM"/>
    <property type="match status" value="1"/>
</dbReference>
<evidence type="ECO:0000256" key="3">
    <source>
        <dbReference type="ARBA" id="ARBA00022519"/>
    </source>
</evidence>
<keyword evidence="5 7" id="KW-1133">Transmembrane helix</keyword>
<feature type="transmembrane region" description="Helical" evidence="7">
    <location>
        <begin position="400"/>
        <end position="419"/>
    </location>
</feature>
<feature type="transmembrane region" description="Helical" evidence="7">
    <location>
        <begin position="365"/>
        <end position="388"/>
    </location>
</feature>
<evidence type="ECO:0000313" key="9">
    <source>
        <dbReference type="EMBL" id="QDU71447.1"/>
    </source>
</evidence>
<dbReference type="KEGG" id="mcad:Pan265_12970"/>
<keyword evidence="6 7" id="KW-0472">Membrane</keyword>
<dbReference type="PANTHER" id="PTHR33362">
    <property type="entry name" value="SIALIC ACID TRAP TRANSPORTER PERMEASE PROTEIN SIAT-RELATED"/>
    <property type="match status" value="1"/>
</dbReference>
<feature type="transmembrane region" description="Helical" evidence="7">
    <location>
        <begin position="115"/>
        <end position="133"/>
    </location>
</feature>
<dbReference type="RefSeq" id="WP_145445595.1">
    <property type="nucleotide sequence ID" value="NZ_CP036280.1"/>
</dbReference>
<keyword evidence="10" id="KW-1185">Reference proteome</keyword>
<dbReference type="GO" id="GO:0022857">
    <property type="term" value="F:transmembrane transporter activity"/>
    <property type="evidence" value="ECO:0007669"/>
    <property type="project" value="TreeGrafter"/>
</dbReference>
<evidence type="ECO:0000256" key="6">
    <source>
        <dbReference type="ARBA" id="ARBA00023136"/>
    </source>
</evidence>
<reference evidence="9 10" key="1">
    <citation type="submission" date="2019-02" db="EMBL/GenBank/DDBJ databases">
        <title>Deep-cultivation of Planctomycetes and their phenomic and genomic characterization uncovers novel biology.</title>
        <authorList>
            <person name="Wiegand S."/>
            <person name="Jogler M."/>
            <person name="Boedeker C."/>
            <person name="Pinto D."/>
            <person name="Vollmers J."/>
            <person name="Rivas-Marin E."/>
            <person name="Kohn T."/>
            <person name="Peeters S.H."/>
            <person name="Heuer A."/>
            <person name="Rast P."/>
            <person name="Oberbeckmann S."/>
            <person name="Bunk B."/>
            <person name="Jeske O."/>
            <person name="Meyerdierks A."/>
            <person name="Storesund J.E."/>
            <person name="Kallscheuer N."/>
            <person name="Luecker S."/>
            <person name="Lage O.M."/>
            <person name="Pohl T."/>
            <person name="Merkel B.J."/>
            <person name="Hornburger P."/>
            <person name="Mueller R.-W."/>
            <person name="Bruemmer F."/>
            <person name="Labrenz M."/>
            <person name="Spormann A.M."/>
            <person name="Op den Camp H."/>
            <person name="Overmann J."/>
            <person name="Amann R."/>
            <person name="Jetten M.S.M."/>
            <person name="Mascher T."/>
            <person name="Medema M.H."/>
            <person name="Devos D.P."/>
            <person name="Kaster A.-K."/>
            <person name="Ovreas L."/>
            <person name="Rohde M."/>
            <person name="Galperin M.Y."/>
            <person name="Jogler C."/>
        </authorList>
    </citation>
    <scope>NUCLEOTIDE SEQUENCE [LARGE SCALE GENOMIC DNA]</scope>
    <source>
        <strain evidence="9 10">Pan265</strain>
    </source>
</reference>
<organism evidence="9 10">
    <name type="scientific">Mucisphaera calidilacus</name>
    <dbReference type="NCBI Taxonomy" id="2527982"/>
    <lineage>
        <taxon>Bacteria</taxon>
        <taxon>Pseudomonadati</taxon>
        <taxon>Planctomycetota</taxon>
        <taxon>Phycisphaerae</taxon>
        <taxon>Phycisphaerales</taxon>
        <taxon>Phycisphaeraceae</taxon>
        <taxon>Mucisphaera</taxon>
    </lineage>
</organism>
<comment type="subcellular location">
    <subcellularLocation>
        <location evidence="1">Cell inner membrane</location>
        <topology evidence="1">Multi-pass membrane protein</topology>
    </subcellularLocation>
</comment>
<dbReference type="InterPro" id="IPR010656">
    <property type="entry name" value="DctM"/>
</dbReference>
<keyword evidence="3" id="KW-0997">Cell inner membrane</keyword>
<feature type="transmembrane region" description="Helical" evidence="7">
    <location>
        <begin position="215"/>
        <end position="237"/>
    </location>
</feature>
<accession>A0A518BWU8</accession>
<feature type="transmembrane region" description="Helical" evidence="7">
    <location>
        <begin position="243"/>
        <end position="262"/>
    </location>
</feature>
<dbReference type="EMBL" id="CP036280">
    <property type="protein sequence ID" value="QDU71447.1"/>
    <property type="molecule type" value="Genomic_DNA"/>
</dbReference>
<feature type="transmembrane region" description="Helical" evidence="7">
    <location>
        <begin position="274"/>
        <end position="296"/>
    </location>
</feature>
<evidence type="ECO:0000256" key="4">
    <source>
        <dbReference type="ARBA" id="ARBA00022692"/>
    </source>
</evidence>
<evidence type="ECO:0000256" key="5">
    <source>
        <dbReference type="ARBA" id="ARBA00022989"/>
    </source>
</evidence>
<proteinExistence type="predicted"/>
<feature type="domain" description="TRAP C4-dicarboxylate transport system permease DctM subunit" evidence="8">
    <location>
        <begin position="10"/>
        <end position="419"/>
    </location>
</feature>
<dbReference type="Proteomes" id="UP000320386">
    <property type="component" value="Chromosome"/>
</dbReference>
<dbReference type="PIRSF" id="PIRSF006066">
    <property type="entry name" value="HI0050"/>
    <property type="match status" value="1"/>
</dbReference>
<evidence type="ECO:0000259" key="8">
    <source>
        <dbReference type="Pfam" id="PF06808"/>
    </source>
</evidence>
<dbReference type="GO" id="GO:0005886">
    <property type="term" value="C:plasma membrane"/>
    <property type="evidence" value="ECO:0007669"/>
    <property type="project" value="UniProtKB-SubCell"/>
</dbReference>
<evidence type="ECO:0000313" key="10">
    <source>
        <dbReference type="Proteomes" id="UP000320386"/>
    </source>
</evidence>
<keyword evidence="2" id="KW-1003">Cell membrane</keyword>
<evidence type="ECO:0000256" key="2">
    <source>
        <dbReference type="ARBA" id="ARBA00022475"/>
    </source>
</evidence>
<feature type="transmembrane region" description="Helical" evidence="7">
    <location>
        <begin position="173"/>
        <end position="194"/>
    </location>
</feature>
<feature type="transmembrane region" description="Helical" evidence="7">
    <location>
        <begin position="316"/>
        <end position="333"/>
    </location>
</feature>
<keyword evidence="4 7" id="KW-0812">Transmembrane</keyword>
<feature type="transmembrane region" description="Helical" evidence="7">
    <location>
        <begin position="340"/>
        <end position="359"/>
    </location>
</feature>
<name>A0A518BWU8_9BACT</name>
<dbReference type="NCBIfam" id="TIGR00786">
    <property type="entry name" value="dctM"/>
    <property type="match status" value="1"/>
</dbReference>
<gene>
    <name evidence="9" type="primary">siaT_1</name>
    <name evidence="9" type="ORF">Pan265_12970</name>
</gene>
<evidence type="ECO:0000256" key="1">
    <source>
        <dbReference type="ARBA" id="ARBA00004429"/>
    </source>
</evidence>
<feature type="transmembrane region" description="Helical" evidence="7">
    <location>
        <begin position="145"/>
        <end position="167"/>
    </location>
</feature>
<dbReference type="PANTHER" id="PTHR33362:SF2">
    <property type="entry name" value="TRAP TRANSPORTER LARGE PERMEASE PROTEIN"/>
    <property type="match status" value="1"/>
</dbReference>
<evidence type="ECO:0000256" key="7">
    <source>
        <dbReference type="SAM" id="Phobius"/>
    </source>
</evidence>
<feature type="transmembrane region" description="Helical" evidence="7">
    <location>
        <begin position="91"/>
        <end position="109"/>
    </location>
</feature>
<dbReference type="OrthoDB" id="9772674at2"/>